<evidence type="ECO:0000313" key="10">
    <source>
        <dbReference type="Proteomes" id="UP000603200"/>
    </source>
</evidence>
<dbReference type="Gene3D" id="3.10.50.40">
    <property type="match status" value="1"/>
</dbReference>
<keyword evidence="7" id="KW-0472">Membrane</keyword>
<accession>A0ABQ3ZIA4</accession>
<keyword evidence="3 4" id="KW-0413">Isomerase</keyword>
<keyword evidence="10" id="KW-1185">Reference proteome</keyword>
<feature type="region of interest" description="Disordered" evidence="6">
    <location>
        <begin position="81"/>
        <end position="131"/>
    </location>
</feature>
<evidence type="ECO:0000256" key="7">
    <source>
        <dbReference type="SAM" id="Phobius"/>
    </source>
</evidence>
<comment type="catalytic activity">
    <reaction evidence="1 4 5">
        <text>[protein]-peptidylproline (omega=180) = [protein]-peptidylproline (omega=0)</text>
        <dbReference type="Rhea" id="RHEA:16237"/>
        <dbReference type="Rhea" id="RHEA-COMP:10747"/>
        <dbReference type="Rhea" id="RHEA-COMP:10748"/>
        <dbReference type="ChEBI" id="CHEBI:83833"/>
        <dbReference type="ChEBI" id="CHEBI:83834"/>
        <dbReference type="EC" id="5.2.1.8"/>
    </reaction>
</comment>
<feature type="transmembrane region" description="Helical" evidence="7">
    <location>
        <begin position="49"/>
        <end position="70"/>
    </location>
</feature>
<name>A0ABQ3ZIA4_9ACTN</name>
<dbReference type="PANTHER" id="PTHR45779:SF7">
    <property type="entry name" value="PEPTIDYLPROLYL ISOMERASE"/>
    <property type="match status" value="1"/>
</dbReference>
<evidence type="ECO:0000256" key="2">
    <source>
        <dbReference type="ARBA" id="ARBA00023110"/>
    </source>
</evidence>
<evidence type="ECO:0000256" key="6">
    <source>
        <dbReference type="SAM" id="MobiDB-lite"/>
    </source>
</evidence>
<proteinExistence type="inferred from homology"/>
<dbReference type="InterPro" id="IPR044609">
    <property type="entry name" value="FKBP2/11"/>
</dbReference>
<feature type="domain" description="PPIase FKBP-type" evidence="8">
    <location>
        <begin position="160"/>
        <end position="247"/>
    </location>
</feature>
<comment type="similarity">
    <text evidence="5">Belongs to the FKBP-type PPIase family.</text>
</comment>
<dbReference type="InterPro" id="IPR046357">
    <property type="entry name" value="PPIase_dom_sf"/>
</dbReference>
<dbReference type="Pfam" id="PF00254">
    <property type="entry name" value="FKBP_C"/>
    <property type="match status" value="1"/>
</dbReference>
<reference evidence="9 10" key="1">
    <citation type="submission" date="2021-01" db="EMBL/GenBank/DDBJ databases">
        <title>Whole genome shotgun sequence of Actinoplanes humidus NBRC 14915.</title>
        <authorList>
            <person name="Komaki H."/>
            <person name="Tamura T."/>
        </authorList>
    </citation>
    <scope>NUCLEOTIDE SEQUENCE [LARGE SCALE GENOMIC DNA]</scope>
    <source>
        <strain evidence="9 10">NBRC 14915</strain>
    </source>
</reference>
<organism evidence="9 10">
    <name type="scientific">Winogradskya humida</name>
    <dbReference type="NCBI Taxonomy" id="113566"/>
    <lineage>
        <taxon>Bacteria</taxon>
        <taxon>Bacillati</taxon>
        <taxon>Actinomycetota</taxon>
        <taxon>Actinomycetes</taxon>
        <taxon>Micromonosporales</taxon>
        <taxon>Micromonosporaceae</taxon>
        <taxon>Winogradskya</taxon>
    </lineage>
</organism>
<evidence type="ECO:0000313" key="9">
    <source>
        <dbReference type="EMBL" id="GIE18320.1"/>
    </source>
</evidence>
<comment type="caution">
    <text evidence="9">The sequence shown here is derived from an EMBL/GenBank/DDBJ whole genome shotgun (WGS) entry which is preliminary data.</text>
</comment>
<keyword evidence="2 4" id="KW-0697">Rotamase</keyword>
<gene>
    <name evidence="9" type="ORF">Ahu01nite_014220</name>
</gene>
<dbReference type="EC" id="5.2.1.8" evidence="5"/>
<feature type="compositionally biased region" description="Low complexity" evidence="6">
    <location>
        <begin position="81"/>
        <end position="122"/>
    </location>
</feature>
<protein>
    <recommendedName>
        <fullName evidence="5">Peptidyl-prolyl cis-trans isomerase</fullName>
        <ecNumber evidence="5">5.2.1.8</ecNumber>
    </recommendedName>
</protein>
<keyword evidence="7" id="KW-1133">Transmembrane helix</keyword>
<dbReference type="PANTHER" id="PTHR45779">
    <property type="entry name" value="PEPTIDYLPROLYL ISOMERASE"/>
    <property type="match status" value="1"/>
</dbReference>
<evidence type="ECO:0000256" key="4">
    <source>
        <dbReference type="PROSITE-ProRule" id="PRU00277"/>
    </source>
</evidence>
<evidence type="ECO:0000256" key="3">
    <source>
        <dbReference type="ARBA" id="ARBA00023235"/>
    </source>
</evidence>
<evidence type="ECO:0000256" key="1">
    <source>
        <dbReference type="ARBA" id="ARBA00000971"/>
    </source>
</evidence>
<dbReference type="EMBL" id="BOMN01000017">
    <property type="protein sequence ID" value="GIE18320.1"/>
    <property type="molecule type" value="Genomic_DNA"/>
</dbReference>
<dbReference type="PROSITE" id="PS50059">
    <property type="entry name" value="FKBP_PPIASE"/>
    <property type="match status" value="1"/>
</dbReference>
<sequence length="247" mass="24929">MSNRGGSGGGLVRKASTVSEVSGVFRSDRRIQNTMSVQDKTASKRRGQALTGALAGVAVIVVLVAVFIGIQVSDDDKTTSAAAPAASAPAAEVPSEAAPQASEPAPQATEPAPQASAPPQTAVDPALKEKPVVKAGTGGRLTKLVVTPIIVGKGPAVVAGQTIQANYIGVTYADGKQFDSSWDRGEAAVFPVGAGQLIKGWDQGLVGVPVGSRVQLDIPAELGYGENPTGGQPAGDLRFVVDVLAAQ</sequence>
<evidence type="ECO:0000256" key="5">
    <source>
        <dbReference type="RuleBase" id="RU003915"/>
    </source>
</evidence>
<dbReference type="InterPro" id="IPR001179">
    <property type="entry name" value="PPIase_FKBP_dom"/>
</dbReference>
<evidence type="ECO:0000259" key="8">
    <source>
        <dbReference type="PROSITE" id="PS50059"/>
    </source>
</evidence>
<dbReference type="SUPFAM" id="SSF54534">
    <property type="entry name" value="FKBP-like"/>
    <property type="match status" value="1"/>
</dbReference>
<dbReference type="Proteomes" id="UP000603200">
    <property type="component" value="Unassembled WGS sequence"/>
</dbReference>
<keyword evidence="7" id="KW-0812">Transmembrane</keyword>